<sequence length="46" mass="5639">MFKSSFPQIFSFIHLDRFYRTSKSKSVQKDSFYVVSNFIIFYIFKI</sequence>
<organism evidence="1">
    <name type="scientific">Iridovirus sp</name>
    <dbReference type="NCBI Taxonomy" id="135728"/>
    <lineage>
        <taxon>Viruses</taxon>
        <taxon>Varidnaviria</taxon>
        <taxon>Bamfordvirae</taxon>
        <taxon>Nucleocytoviricota</taxon>
        <taxon>Megaviricetes</taxon>
        <taxon>Pimascovirales</taxon>
        <taxon>Pimascovirales incertae sedis</taxon>
        <taxon>Iridoviridae</taxon>
        <taxon>Betairidovirinae</taxon>
        <taxon>Iridovirus</taxon>
    </lineage>
</organism>
<proteinExistence type="predicted"/>
<reference evidence="1" key="1">
    <citation type="submission" date="2024-05" db="EMBL/GenBank/DDBJ databases">
        <title>Complete genomes of an iridovirus, and two densoviruses identified in lab reared social spiders in California, USA.</title>
        <authorList>
            <person name="Millerwise S."/>
            <person name="Lund M.C."/>
            <person name="Schmidlin K."/>
            <person name="Kraberger S."/>
            <person name="Harrison J."/>
            <person name="Cease A."/>
            <person name="Pinter-Wollman N."/>
            <person name="Varsani A."/>
        </authorList>
    </citation>
    <scope>NUCLEOTIDE SEQUENCE</scope>
    <source>
        <strain evidence="1">SocP20</strain>
    </source>
</reference>
<evidence type="ECO:0000313" key="1">
    <source>
        <dbReference type="EMBL" id="XBY85802.1"/>
    </source>
</evidence>
<name>A0AAU7YDR8_9VIRU</name>
<accession>A0AAU7YDR8</accession>
<dbReference type="EMBL" id="PP847201">
    <property type="protein sequence ID" value="XBY85802.1"/>
    <property type="molecule type" value="Genomic_DNA"/>
</dbReference>
<protein>
    <submittedName>
        <fullName evidence="1">Uncharacterized protein</fullName>
    </submittedName>
</protein>